<sequence>MLMVTCTTWNCGLIESLYTPA</sequence>
<proteinExistence type="predicted"/>
<evidence type="ECO:0000313" key="1">
    <source>
        <dbReference type="EMBL" id="ERL91059.1"/>
    </source>
</evidence>
<dbReference type="AlphaFoldDB" id="U4UAX0"/>
<gene>
    <name evidence="1" type="ORF">D910_08401</name>
</gene>
<evidence type="ECO:0000313" key="2">
    <source>
        <dbReference type="Proteomes" id="UP000030742"/>
    </source>
</evidence>
<name>U4UAX0_DENPD</name>
<organism evidence="1 2">
    <name type="scientific">Dendroctonus ponderosae</name>
    <name type="common">Mountain pine beetle</name>
    <dbReference type="NCBI Taxonomy" id="77166"/>
    <lineage>
        <taxon>Eukaryota</taxon>
        <taxon>Metazoa</taxon>
        <taxon>Ecdysozoa</taxon>
        <taxon>Arthropoda</taxon>
        <taxon>Hexapoda</taxon>
        <taxon>Insecta</taxon>
        <taxon>Pterygota</taxon>
        <taxon>Neoptera</taxon>
        <taxon>Endopterygota</taxon>
        <taxon>Coleoptera</taxon>
        <taxon>Polyphaga</taxon>
        <taxon>Cucujiformia</taxon>
        <taxon>Curculionidae</taxon>
        <taxon>Scolytinae</taxon>
        <taxon>Dendroctonus</taxon>
    </lineage>
</organism>
<reference evidence="1 2" key="1">
    <citation type="journal article" date="2013" name="Genome Biol.">
        <title>Draft genome of the mountain pine beetle, Dendroctonus ponderosae Hopkins, a major forest pest.</title>
        <authorList>
            <person name="Keeling C.I."/>
            <person name="Yuen M.M."/>
            <person name="Liao N.Y."/>
            <person name="Docking T.R."/>
            <person name="Chan S.K."/>
            <person name="Taylor G.A."/>
            <person name="Palmquist D.L."/>
            <person name="Jackman S.D."/>
            <person name="Nguyen A."/>
            <person name="Li M."/>
            <person name="Henderson H."/>
            <person name="Janes J.K."/>
            <person name="Zhao Y."/>
            <person name="Pandoh P."/>
            <person name="Moore R."/>
            <person name="Sperling F.A."/>
            <person name="Huber D.P."/>
            <person name="Birol I."/>
            <person name="Jones S.J."/>
            <person name="Bohlmann J."/>
        </authorList>
    </citation>
    <scope>NUCLEOTIDE SEQUENCE</scope>
</reference>
<dbReference type="Proteomes" id="UP000030742">
    <property type="component" value="Unassembled WGS sequence"/>
</dbReference>
<protein>
    <submittedName>
        <fullName evidence="1">Uncharacterized protein</fullName>
    </submittedName>
</protein>
<dbReference type="EMBL" id="KB632273">
    <property type="protein sequence ID" value="ERL91059.1"/>
    <property type="molecule type" value="Genomic_DNA"/>
</dbReference>
<accession>U4UAX0</accession>